<keyword evidence="10" id="KW-0325">Glycoprotein</keyword>
<dbReference type="PROSITE" id="PS50055">
    <property type="entry name" value="TYR_PHOSPHATASE_PTP"/>
    <property type="match status" value="1"/>
</dbReference>
<protein>
    <recommendedName>
        <fullName evidence="2">protein-tyrosine-phosphatase</fullName>
        <ecNumber evidence="2">3.1.3.48</ecNumber>
    </recommendedName>
</protein>
<gene>
    <name evidence="15" type="ORF">B4U79_00164</name>
</gene>
<evidence type="ECO:0000256" key="10">
    <source>
        <dbReference type="ARBA" id="ARBA00023180"/>
    </source>
</evidence>
<keyword evidence="7" id="KW-0904">Protein phosphatase</keyword>
<dbReference type="PANTHER" id="PTHR46957:SF3">
    <property type="entry name" value="CYTOKINE RECEPTOR"/>
    <property type="match status" value="1"/>
</dbReference>
<feature type="non-terminal residue" evidence="15">
    <location>
        <position position="1"/>
    </location>
</feature>
<evidence type="ECO:0000256" key="3">
    <source>
        <dbReference type="ARBA" id="ARBA00022692"/>
    </source>
</evidence>
<dbReference type="STRING" id="1965070.A0A3S3PQ26"/>
<dbReference type="Pfam" id="PF00041">
    <property type="entry name" value="fn3"/>
    <property type="match status" value="8"/>
</dbReference>
<dbReference type="PROSITE" id="PS50056">
    <property type="entry name" value="TYR_PHOSPHATASE_2"/>
    <property type="match status" value="1"/>
</dbReference>
<dbReference type="FunFam" id="2.60.40.10:FF:001177">
    <property type="entry name" value="Receptor-type tyrosine-protein phosphatase beta"/>
    <property type="match status" value="1"/>
</dbReference>
<dbReference type="InterPro" id="IPR036116">
    <property type="entry name" value="FN3_sf"/>
</dbReference>
<dbReference type="InterPro" id="IPR029021">
    <property type="entry name" value="Prot-tyrosine_phosphatase-like"/>
</dbReference>
<keyword evidence="3 11" id="KW-0812">Transmembrane</keyword>
<feature type="domain" description="Fibronectin type-III" evidence="14">
    <location>
        <begin position="195"/>
        <end position="284"/>
    </location>
</feature>
<dbReference type="FunFam" id="2.60.40.10:FF:000823">
    <property type="entry name" value="Tyrosine-protein phosphatase 10D"/>
    <property type="match status" value="1"/>
</dbReference>
<evidence type="ECO:0000256" key="6">
    <source>
        <dbReference type="ARBA" id="ARBA00022801"/>
    </source>
</evidence>
<dbReference type="SMART" id="SM00060">
    <property type="entry name" value="FN3"/>
    <property type="match status" value="11"/>
</dbReference>
<keyword evidence="5" id="KW-0677">Repeat</keyword>
<accession>A0A3S3PQ26</accession>
<dbReference type="SUPFAM" id="SSF52799">
    <property type="entry name" value="(Phosphotyrosine protein) phosphatases II"/>
    <property type="match status" value="1"/>
</dbReference>
<name>A0A3S3PQ26_9ACAR</name>
<dbReference type="Proteomes" id="UP000285301">
    <property type="component" value="Unassembled WGS sequence"/>
</dbReference>
<feature type="domain" description="Fibronectin type-III" evidence="14">
    <location>
        <begin position="372"/>
        <end position="461"/>
    </location>
</feature>
<keyword evidence="9 11" id="KW-0472">Membrane</keyword>
<dbReference type="InterPro" id="IPR003595">
    <property type="entry name" value="Tyr_Pase_cat"/>
</dbReference>
<dbReference type="EMBL" id="NCKU01000777">
    <property type="protein sequence ID" value="RWS14201.1"/>
    <property type="molecule type" value="Genomic_DNA"/>
</dbReference>
<keyword evidence="8 11" id="KW-1133">Transmembrane helix</keyword>
<dbReference type="SMART" id="SM00404">
    <property type="entry name" value="PTPc_motif"/>
    <property type="match status" value="1"/>
</dbReference>
<evidence type="ECO:0000256" key="2">
    <source>
        <dbReference type="ARBA" id="ARBA00013064"/>
    </source>
</evidence>
<feature type="domain" description="Fibronectin type-III" evidence="14">
    <location>
        <begin position="836"/>
        <end position="935"/>
    </location>
</feature>
<dbReference type="GO" id="GO:0004725">
    <property type="term" value="F:protein tyrosine phosphatase activity"/>
    <property type="evidence" value="ECO:0007669"/>
    <property type="project" value="UniProtKB-EC"/>
</dbReference>
<keyword evidence="16" id="KW-1185">Reference proteome</keyword>
<feature type="domain" description="Tyrosine specific protein phosphatases" evidence="13">
    <location>
        <begin position="1176"/>
        <end position="1213"/>
    </location>
</feature>
<evidence type="ECO:0000256" key="5">
    <source>
        <dbReference type="ARBA" id="ARBA00022737"/>
    </source>
</evidence>
<dbReference type="SUPFAM" id="SSF49265">
    <property type="entry name" value="Fibronectin type III"/>
    <property type="match status" value="5"/>
</dbReference>
<organism evidence="15 16">
    <name type="scientific">Dinothrombium tinctorium</name>
    <dbReference type="NCBI Taxonomy" id="1965070"/>
    <lineage>
        <taxon>Eukaryota</taxon>
        <taxon>Metazoa</taxon>
        <taxon>Ecdysozoa</taxon>
        <taxon>Arthropoda</taxon>
        <taxon>Chelicerata</taxon>
        <taxon>Arachnida</taxon>
        <taxon>Acari</taxon>
        <taxon>Acariformes</taxon>
        <taxon>Trombidiformes</taxon>
        <taxon>Prostigmata</taxon>
        <taxon>Anystina</taxon>
        <taxon>Parasitengona</taxon>
        <taxon>Trombidioidea</taxon>
        <taxon>Trombidiidae</taxon>
        <taxon>Dinothrombium</taxon>
    </lineage>
</organism>
<dbReference type="GO" id="GO:0048666">
    <property type="term" value="P:neuron development"/>
    <property type="evidence" value="ECO:0007669"/>
    <property type="project" value="UniProtKB-ARBA"/>
</dbReference>
<feature type="domain" description="Fibronectin type-III" evidence="14">
    <location>
        <begin position="743"/>
        <end position="835"/>
    </location>
</feature>
<feature type="transmembrane region" description="Helical" evidence="11">
    <location>
        <begin position="1077"/>
        <end position="1099"/>
    </location>
</feature>
<feature type="domain" description="Fibronectin type-III" evidence="14">
    <location>
        <begin position="463"/>
        <end position="552"/>
    </location>
</feature>
<evidence type="ECO:0000256" key="7">
    <source>
        <dbReference type="ARBA" id="ARBA00022912"/>
    </source>
</evidence>
<keyword evidence="6" id="KW-0378">Hydrolase</keyword>
<evidence type="ECO:0000259" key="12">
    <source>
        <dbReference type="PROSITE" id="PS50055"/>
    </source>
</evidence>
<dbReference type="AlphaFoldDB" id="A0A3S3PQ26"/>
<dbReference type="OrthoDB" id="10051103at2759"/>
<proteinExistence type="predicted"/>
<sequence>PDPPRDLQIDVASGKLVHLDWQAPHSGRISGYRLTVVPLSEQDETVIKNINIDASEEFPFTLRDLTPGGSYEIQLQSVYQEKPSNLFLSANFTTKPNTPGRFIVWFRNETTLLVLWQPPYPAGIFDQYKVSIEPKDAQKSVLYVEKESEPPGPAQAAFYGLVPGRAYNISVQTVSHNQISAPTEAQYRTVPLPPTNITVIKETVTSNSFDVTWLPPQSLSEFDRYQVSLGLRSSIPKVITKDSPRIAHFSENLYPGKTYEVVVKTVSGNVASWPVSGNVTTRPLPVLNLTATAGKTGEINVQWVANNNSVQDSYMVKYLDLEAFNSDGSVQVVQDTQVHLENLLDGRNYTITVIAMSKDVSGEENIVYQPTRPAPPVIGVLEAISGKKLNVSWKSDVTSRQDSYKVVWTRNDTKEKQEAVTRNNWLLLENLYPGAGYEIKVSAISFGLLSEPHFYHHTVYPLAPESVQIAKASNATLILTWTRPHDSLIDNYIVRYRPINSSFWREMVVVNATSTEIRDLVAGERYVVRVSTISNKVESVDIQELEQTMYPNSIESVSHILGSYNITFKLATPSGRIDYYIIVYNTVREPTQQNSKQVLASNKTRVGEIVNVVIDGLTPGELYSFRFYAVSHNLRSEGIGVQIRTMPVINSVINIVTDEHETRTLGVKYTPTPRRNVVFDRYRFQLVSDPSIPAQEKLYNDTSRLVIFDHLVPGRLYNISIWTVSGGVHSLPIIREVRLYPEPVRSLSALKTRDTEITLVWEMPYGDKDGYEITYLDPQTSNRLIRNKTFTEKISFFGLKPHQNYSFEVTTISGIGTGTVLRSSPVSQTFTTLESIPGRVAIFNSIDVKPNEITLQWALPPSEQNGILTGFKISYYIKGNQVLKYQLFEPHDTQGTIYNLIPGKTYVFHIQAHTKVGPGHKAVWEEQMPIWPPPSPAENVFATEVSHTSTTIKIRFRKNYFSNVYGPVIAYSVIVSEDYSQDTNTLDLPSWYEVRKKSLWPPYQATEPYYPFNGTVVEDFTIGNEECAANYNVRKYCNGPLKPGATFKVKIRAFTTPEKFTDTVYSYSITTDPDNTALLLGIFLPLSFLLMLAMVVFLLRYKRVSPFRRIKKAPKTLHHINGKEDTMSISESELVTSRPIKLKDFSEHYRIMSADSDFRFSEEFELLKHVGRDKPAGVGRSGTFIALDRILQHITKYDYVDIFGIVYEMRKERVWMCNKSKYDLLPQQQYICIHQCLLCVLEGKEDLLDSPRAEMHDNQGFEGD</sequence>
<dbReference type="GO" id="GO:0016020">
    <property type="term" value="C:membrane"/>
    <property type="evidence" value="ECO:0007669"/>
    <property type="project" value="UniProtKB-SubCell"/>
</dbReference>
<dbReference type="PROSITE" id="PS50853">
    <property type="entry name" value="FN3"/>
    <property type="match status" value="7"/>
</dbReference>
<evidence type="ECO:0000313" key="16">
    <source>
        <dbReference type="Proteomes" id="UP000285301"/>
    </source>
</evidence>
<evidence type="ECO:0000313" key="15">
    <source>
        <dbReference type="EMBL" id="RWS14201.1"/>
    </source>
</evidence>
<evidence type="ECO:0000256" key="8">
    <source>
        <dbReference type="ARBA" id="ARBA00022989"/>
    </source>
</evidence>
<dbReference type="InterPro" id="IPR003961">
    <property type="entry name" value="FN3_dom"/>
</dbReference>
<feature type="domain" description="Tyrosine-protein phosphatase" evidence="12">
    <location>
        <begin position="884"/>
        <end position="1240"/>
    </location>
</feature>
<evidence type="ECO:0000259" key="14">
    <source>
        <dbReference type="PROSITE" id="PS50853"/>
    </source>
</evidence>
<dbReference type="Gene3D" id="2.60.40.10">
    <property type="entry name" value="Immunoglobulins"/>
    <property type="match status" value="9"/>
</dbReference>
<feature type="domain" description="Fibronectin type-III" evidence="14">
    <location>
        <begin position="98"/>
        <end position="193"/>
    </location>
</feature>
<evidence type="ECO:0000256" key="4">
    <source>
        <dbReference type="ARBA" id="ARBA00022729"/>
    </source>
</evidence>
<dbReference type="Gene3D" id="3.90.190.10">
    <property type="entry name" value="Protein tyrosine phosphatase superfamily"/>
    <property type="match status" value="1"/>
</dbReference>
<dbReference type="CDD" id="cd00063">
    <property type="entry name" value="FN3"/>
    <property type="match status" value="9"/>
</dbReference>
<comment type="caution">
    <text evidence="15">The sequence shown here is derived from an EMBL/GenBank/DDBJ whole genome shotgun (WGS) entry which is preliminary data.</text>
</comment>
<feature type="domain" description="Fibronectin type-III" evidence="14">
    <location>
        <begin position="3"/>
        <end position="97"/>
    </location>
</feature>
<evidence type="ECO:0000256" key="11">
    <source>
        <dbReference type="SAM" id="Phobius"/>
    </source>
</evidence>
<dbReference type="InterPro" id="IPR050713">
    <property type="entry name" value="RTP_Phos/Ushers"/>
</dbReference>
<comment type="subcellular location">
    <subcellularLocation>
        <location evidence="1">Membrane</location>
        <topology evidence="1">Single-pass membrane protein</topology>
    </subcellularLocation>
</comment>
<dbReference type="InterPro" id="IPR041201">
    <property type="entry name" value="PTPRJ_TM"/>
</dbReference>
<keyword evidence="4" id="KW-0732">Signal</keyword>
<dbReference type="EC" id="3.1.3.48" evidence="2"/>
<dbReference type="InterPro" id="IPR000242">
    <property type="entry name" value="PTP_cat"/>
</dbReference>
<evidence type="ECO:0000256" key="1">
    <source>
        <dbReference type="ARBA" id="ARBA00004167"/>
    </source>
</evidence>
<dbReference type="InterPro" id="IPR013783">
    <property type="entry name" value="Ig-like_fold"/>
</dbReference>
<dbReference type="Pfam" id="PF00102">
    <property type="entry name" value="Y_phosphatase"/>
    <property type="match status" value="1"/>
</dbReference>
<evidence type="ECO:0000259" key="13">
    <source>
        <dbReference type="PROSITE" id="PS50056"/>
    </source>
</evidence>
<evidence type="ECO:0000256" key="9">
    <source>
        <dbReference type="ARBA" id="ARBA00023136"/>
    </source>
</evidence>
<dbReference type="Pfam" id="PF18861">
    <property type="entry name" value="PTP_tm"/>
    <property type="match status" value="1"/>
</dbReference>
<dbReference type="InterPro" id="IPR000387">
    <property type="entry name" value="Tyr_Pase_dom"/>
</dbReference>
<reference evidence="15 16" key="1">
    <citation type="journal article" date="2018" name="Gigascience">
        <title>Genomes of trombidid mites reveal novel predicted allergens and laterally-transferred genes associated with secondary metabolism.</title>
        <authorList>
            <person name="Dong X."/>
            <person name="Chaisiri K."/>
            <person name="Xia D."/>
            <person name="Armstrong S.D."/>
            <person name="Fang Y."/>
            <person name="Donnelly M.J."/>
            <person name="Kadowaki T."/>
            <person name="McGarry J.W."/>
            <person name="Darby A.C."/>
            <person name="Makepeace B.L."/>
        </authorList>
    </citation>
    <scope>NUCLEOTIDE SEQUENCE [LARGE SCALE GENOMIC DNA]</scope>
    <source>
        <strain evidence="15">UoL-WK</strain>
    </source>
</reference>
<dbReference type="PANTHER" id="PTHR46957">
    <property type="entry name" value="CYTOKINE RECEPTOR"/>
    <property type="match status" value="1"/>
</dbReference>